<protein>
    <submittedName>
        <fullName evidence="9">LexA family transcriptional regulator</fullName>
    </submittedName>
</protein>
<dbReference type="OrthoDB" id="9802364at2"/>
<evidence type="ECO:0000256" key="7">
    <source>
        <dbReference type="RuleBase" id="RU003991"/>
    </source>
</evidence>
<comment type="similarity">
    <text evidence="1 7">Belongs to the peptidase S24 family.</text>
</comment>
<dbReference type="Gene3D" id="1.10.10.10">
    <property type="entry name" value="Winged helix-like DNA-binding domain superfamily/Winged helix DNA-binding domain"/>
    <property type="match status" value="1"/>
</dbReference>
<feature type="domain" description="Peptidase S24/S26A/S26B/S26C" evidence="8">
    <location>
        <begin position="78"/>
        <end position="188"/>
    </location>
</feature>
<reference evidence="9 10" key="1">
    <citation type="submission" date="2019-04" db="EMBL/GenBank/DDBJ databases">
        <title>Chitiniphilus eburnea sp. nov., a novel chitinolytic bacterium isolated from aquaculture sludge.</title>
        <authorList>
            <person name="Sheng M."/>
        </authorList>
    </citation>
    <scope>NUCLEOTIDE SEQUENCE [LARGE SCALE GENOMIC DNA]</scope>
    <source>
        <strain evidence="9 10">HX-2-15</strain>
    </source>
</reference>
<organism evidence="9 10">
    <name type="scientific">Chitiniphilus eburneus</name>
    <dbReference type="NCBI Taxonomy" id="2571148"/>
    <lineage>
        <taxon>Bacteria</taxon>
        <taxon>Pseudomonadati</taxon>
        <taxon>Pseudomonadota</taxon>
        <taxon>Betaproteobacteria</taxon>
        <taxon>Neisseriales</taxon>
        <taxon>Chitinibacteraceae</taxon>
        <taxon>Chitiniphilus</taxon>
    </lineage>
</organism>
<dbReference type="InterPro" id="IPR036286">
    <property type="entry name" value="LexA/Signal_pep-like_sf"/>
</dbReference>
<dbReference type="InterPro" id="IPR039418">
    <property type="entry name" value="LexA-like"/>
</dbReference>
<evidence type="ECO:0000256" key="6">
    <source>
        <dbReference type="ARBA" id="ARBA00023236"/>
    </source>
</evidence>
<dbReference type="InterPro" id="IPR036388">
    <property type="entry name" value="WH-like_DNA-bd_sf"/>
</dbReference>
<evidence type="ECO:0000256" key="3">
    <source>
        <dbReference type="ARBA" id="ARBA00022801"/>
    </source>
</evidence>
<proteinExistence type="inferred from homology"/>
<evidence type="ECO:0000256" key="2">
    <source>
        <dbReference type="ARBA" id="ARBA00022763"/>
    </source>
</evidence>
<dbReference type="GO" id="GO:0006281">
    <property type="term" value="P:DNA repair"/>
    <property type="evidence" value="ECO:0007669"/>
    <property type="project" value="UniProtKB-KW"/>
</dbReference>
<keyword evidence="5" id="KW-0234">DNA repair</keyword>
<dbReference type="PANTHER" id="PTHR33516">
    <property type="entry name" value="LEXA REPRESSOR"/>
    <property type="match status" value="1"/>
</dbReference>
<dbReference type="CDD" id="cd06529">
    <property type="entry name" value="S24_LexA-like"/>
    <property type="match status" value="1"/>
</dbReference>
<dbReference type="RefSeq" id="WP_136773319.1">
    <property type="nucleotide sequence ID" value="NZ_CP156074.1"/>
</dbReference>
<dbReference type="PANTHER" id="PTHR33516:SF2">
    <property type="entry name" value="LEXA REPRESSOR-RELATED"/>
    <property type="match status" value="1"/>
</dbReference>
<dbReference type="InterPro" id="IPR050077">
    <property type="entry name" value="LexA_repressor"/>
</dbReference>
<evidence type="ECO:0000256" key="1">
    <source>
        <dbReference type="ARBA" id="ARBA00007484"/>
    </source>
</evidence>
<dbReference type="EMBL" id="SUMF01000009">
    <property type="protein sequence ID" value="TJZ73530.1"/>
    <property type="molecule type" value="Genomic_DNA"/>
</dbReference>
<evidence type="ECO:0000256" key="5">
    <source>
        <dbReference type="ARBA" id="ARBA00023204"/>
    </source>
</evidence>
<dbReference type="SUPFAM" id="SSF46785">
    <property type="entry name" value="Winged helix' DNA-binding domain"/>
    <property type="match status" value="1"/>
</dbReference>
<evidence type="ECO:0000313" key="9">
    <source>
        <dbReference type="EMBL" id="TJZ73530.1"/>
    </source>
</evidence>
<dbReference type="GO" id="GO:0006355">
    <property type="term" value="P:regulation of DNA-templated transcription"/>
    <property type="evidence" value="ECO:0007669"/>
    <property type="project" value="InterPro"/>
</dbReference>
<sequence length="194" mass="21399">MGNPNRDHEYLGKLQDYYTDYRSLPSYAVIGEMLGMASKSAVSALVKRLTLAGYLETTPDRRLAPTKRFFERDLADFNVPAGLPAAANDAMSEALTVDEYLIPRPSSSVLIKVRGDSMVEAGIHDGDIAVVEKRHSANLGEIVVAIVDGEYTLKELARDKQGYLLLPHNAGYEPIRPQEGLEIFGVMVGLIRKY</sequence>
<dbReference type="Pfam" id="PF00717">
    <property type="entry name" value="Peptidase_S24"/>
    <property type="match status" value="1"/>
</dbReference>
<dbReference type="InterPro" id="IPR015927">
    <property type="entry name" value="Peptidase_S24_S26A/B/C"/>
</dbReference>
<dbReference type="GO" id="GO:0016787">
    <property type="term" value="F:hydrolase activity"/>
    <property type="evidence" value="ECO:0007669"/>
    <property type="project" value="UniProtKB-KW"/>
</dbReference>
<dbReference type="AlphaFoldDB" id="A0A4U0PZ43"/>
<dbReference type="SUPFAM" id="SSF51306">
    <property type="entry name" value="LexA/Signal peptidase"/>
    <property type="match status" value="1"/>
</dbReference>
<keyword evidence="10" id="KW-1185">Reference proteome</keyword>
<gene>
    <name evidence="9" type="ORF">FAZ21_10080</name>
</gene>
<dbReference type="InterPro" id="IPR006197">
    <property type="entry name" value="Peptidase_S24_LexA"/>
</dbReference>
<evidence type="ECO:0000256" key="4">
    <source>
        <dbReference type="ARBA" id="ARBA00022813"/>
    </source>
</evidence>
<name>A0A4U0PZ43_9NEIS</name>
<dbReference type="InterPro" id="IPR036390">
    <property type="entry name" value="WH_DNA-bd_sf"/>
</dbReference>
<evidence type="ECO:0000259" key="8">
    <source>
        <dbReference type="Pfam" id="PF00717"/>
    </source>
</evidence>
<dbReference type="PRINTS" id="PR00726">
    <property type="entry name" value="LEXASERPTASE"/>
</dbReference>
<dbReference type="Gene3D" id="2.10.109.10">
    <property type="entry name" value="Umud Fragment, subunit A"/>
    <property type="match status" value="1"/>
</dbReference>
<dbReference type="GO" id="GO:0003677">
    <property type="term" value="F:DNA binding"/>
    <property type="evidence" value="ECO:0007669"/>
    <property type="project" value="InterPro"/>
</dbReference>
<dbReference type="GO" id="GO:0009432">
    <property type="term" value="P:SOS response"/>
    <property type="evidence" value="ECO:0007669"/>
    <property type="project" value="UniProtKB-KW"/>
</dbReference>
<accession>A0A4U0PZ43</accession>
<dbReference type="Proteomes" id="UP000310016">
    <property type="component" value="Unassembled WGS sequence"/>
</dbReference>
<keyword evidence="4 7" id="KW-0068">Autocatalytic cleavage</keyword>
<evidence type="ECO:0000313" key="10">
    <source>
        <dbReference type="Proteomes" id="UP000310016"/>
    </source>
</evidence>
<keyword evidence="6" id="KW-0742">SOS response</keyword>
<keyword evidence="3 7" id="KW-0378">Hydrolase</keyword>
<keyword evidence="2" id="KW-0227">DNA damage</keyword>
<comment type="caution">
    <text evidence="9">The sequence shown here is derived from an EMBL/GenBank/DDBJ whole genome shotgun (WGS) entry which is preliminary data.</text>
</comment>